<dbReference type="GO" id="GO:0016757">
    <property type="term" value="F:glycosyltransferase activity"/>
    <property type="evidence" value="ECO:0007669"/>
    <property type="project" value="InterPro"/>
</dbReference>
<dbReference type="PANTHER" id="PTHR46401">
    <property type="entry name" value="GLYCOSYLTRANSFERASE WBBK-RELATED"/>
    <property type="match status" value="1"/>
</dbReference>
<dbReference type="Proteomes" id="UP000239522">
    <property type="component" value="Unassembled WGS sequence"/>
</dbReference>
<reference evidence="4 5" key="1">
    <citation type="submission" date="2016-11" db="EMBL/GenBank/DDBJ databases">
        <title>Trade-off between light-utilization and light-protection in marine flavobacteria.</title>
        <authorList>
            <person name="Kumagai Y."/>
        </authorList>
    </citation>
    <scope>NUCLEOTIDE SEQUENCE [LARGE SCALE GENOMIC DNA]</scope>
    <source>
        <strain evidence="4 5">ATCC 700397</strain>
    </source>
</reference>
<dbReference type="SUPFAM" id="SSF53756">
    <property type="entry name" value="UDP-Glycosyltransferase/glycogen phosphorylase"/>
    <property type="match status" value="1"/>
</dbReference>
<dbReference type="PANTHER" id="PTHR46401:SF2">
    <property type="entry name" value="GLYCOSYLTRANSFERASE WBBK-RELATED"/>
    <property type="match status" value="1"/>
</dbReference>
<sequence>MGFYFYYCKKIFNLKRVLVTVTNDLSTDQRVDKVCTTLLNDGYRVLLIGRKLKNSIPISRDYKTKRIQLLFNQGFLFYAEYNFRIFLLLFFSKKDILLSNDLDSLFANYAVSVLQNKKLVYDSHELFPEIPELVHRPFVKKFWSSLEKLLLPKLKNTYTVCKSIADYYNERYATNFKIVRNLPTFKKVEVGKLPFSMDDKKIIIYQGALNIGRGLELMIDAMEYLENHLLIIAGNGDIYTNLKERSKNKLTENKVHFLGKLLPSELQKITPLADIGLSLEEDLGLNYRYALPNKIFDYIQAEIPILVSNLPEMKQIVIKYKVGEIIKLRTPQALAYQIQTMLKNEYSESILKAKQELTWDHEKITLQNIFKNLK</sequence>
<feature type="transmembrane region" description="Helical" evidence="2">
    <location>
        <begin position="69"/>
        <end position="91"/>
    </location>
</feature>
<protein>
    <recommendedName>
        <fullName evidence="3">Glycosyl transferase family 1 domain-containing protein</fullName>
    </recommendedName>
</protein>
<keyword evidence="1" id="KW-0808">Transferase</keyword>
<keyword evidence="2" id="KW-1133">Transmembrane helix</keyword>
<gene>
    <name evidence="4" type="ORF">BST83_12610</name>
</gene>
<dbReference type="GO" id="GO:0009103">
    <property type="term" value="P:lipopolysaccharide biosynthetic process"/>
    <property type="evidence" value="ECO:0007669"/>
    <property type="project" value="TreeGrafter"/>
</dbReference>
<dbReference type="InterPro" id="IPR001296">
    <property type="entry name" value="Glyco_trans_1"/>
</dbReference>
<evidence type="ECO:0000313" key="5">
    <source>
        <dbReference type="Proteomes" id="UP000239522"/>
    </source>
</evidence>
<name>A0A2S7KZ51_9FLAO</name>
<organism evidence="4 5">
    <name type="scientific">Polaribacter filamentus</name>
    <dbReference type="NCBI Taxonomy" id="53483"/>
    <lineage>
        <taxon>Bacteria</taxon>
        <taxon>Pseudomonadati</taxon>
        <taxon>Bacteroidota</taxon>
        <taxon>Flavobacteriia</taxon>
        <taxon>Flavobacteriales</taxon>
        <taxon>Flavobacteriaceae</taxon>
    </lineage>
</organism>
<evidence type="ECO:0000259" key="3">
    <source>
        <dbReference type="Pfam" id="PF00534"/>
    </source>
</evidence>
<dbReference type="AlphaFoldDB" id="A0A2S7KZ51"/>
<accession>A0A2S7KZ51</accession>
<dbReference type="OrthoDB" id="9813214at2"/>
<comment type="caution">
    <text evidence="4">The sequence shown here is derived from an EMBL/GenBank/DDBJ whole genome shotgun (WGS) entry which is preliminary data.</text>
</comment>
<proteinExistence type="predicted"/>
<evidence type="ECO:0000256" key="1">
    <source>
        <dbReference type="ARBA" id="ARBA00022679"/>
    </source>
</evidence>
<dbReference type="Pfam" id="PF00534">
    <property type="entry name" value="Glycos_transf_1"/>
    <property type="match status" value="1"/>
</dbReference>
<dbReference type="EMBL" id="MQUA01000013">
    <property type="protein sequence ID" value="PQB07897.1"/>
    <property type="molecule type" value="Genomic_DNA"/>
</dbReference>
<keyword evidence="2" id="KW-0812">Transmembrane</keyword>
<evidence type="ECO:0000256" key="2">
    <source>
        <dbReference type="SAM" id="Phobius"/>
    </source>
</evidence>
<evidence type="ECO:0000313" key="4">
    <source>
        <dbReference type="EMBL" id="PQB07897.1"/>
    </source>
</evidence>
<dbReference type="Gene3D" id="3.40.50.2000">
    <property type="entry name" value="Glycogen Phosphorylase B"/>
    <property type="match status" value="2"/>
</dbReference>
<keyword evidence="2" id="KW-0472">Membrane</keyword>
<feature type="domain" description="Glycosyl transferase family 1" evidence="3">
    <location>
        <begin position="198"/>
        <end position="347"/>
    </location>
</feature>
<keyword evidence="5" id="KW-1185">Reference proteome</keyword>